<dbReference type="GO" id="GO:0003677">
    <property type="term" value="F:DNA binding"/>
    <property type="evidence" value="ECO:0007669"/>
    <property type="project" value="UniProtKB-UniRule"/>
</dbReference>
<comment type="similarity">
    <text evidence="1 3">Belongs to the PDCD5 family.</text>
</comment>
<organism evidence="4">
    <name type="scientific">Candidatus Methanophaga sp. ANME-1 ERB7</name>
    <dbReference type="NCBI Taxonomy" id="2759913"/>
    <lineage>
        <taxon>Archaea</taxon>
        <taxon>Methanobacteriati</taxon>
        <taxon>Methanobacteriota</taxon>
        <taxon>Stenosarchaea group</taxon>
        <taxon>Methanomicrobia</taxon>
        <taxon>Candidatus Methanophagales</taxon>
        <taxon>Candidatus Methanophagaceae</taxon>
        <taxon>Candidatus Methanophaga</taxon>
    </lineage>
</organism>
<accession>A0A7G9Z1T7</accession>
<evidence type="ECO:0000313" key="4">
    <source>
        <dbReference type="EMBL" id="QNO54221.1"/>
    </source>
</evidence>
<dbReference type="Pfam" id="PF01984">
    <property type="entry name" value="dsDNA_bind"/>
    <property type="match status" value="1"/>
</dbReference>
<evidence type="ECO:0000256" key="2">
    <source>
        <dbReference type="ARBA" id="ARBA00023125"/>
    </source>
</evidence>
<dbReference type="PANTHER" id="PTHR10840:SF0">
    <property type="entry name" value="PROGRAMMED CELL DEATH PROTEIN 5"/>
    <property type="match status" value="1"/>
</dbReference>
<dbReference type="NCBIfam" id="NF003268">
    <property type="entry name" value="PRK04239.1"/>
    <property type="match status" value="1"/>
</dbReference>
<keyword evidence="2 3" id="KW-0238">DNA-binding</keyword>
<dbReference type="EMBL" id="MT631573">
    <property type="protein sequence ID" value="QNO54221.1"/>
    <property type="molecule type" value="Genomic_DNA"/>
</dbReference>
<name>A0A7G9Z1T7_9EURY</name>
<dbReference type="InterPro" id="IPR022889">
    <property type="entry name" value="DNA_bind_arc"/>
</dbReference>
<dbReference type="InterPro" id="IPR002836">
    <property type="entry name" value="PDCD5-like"/>
</dbReference>
<proteinExistence type="inferred from homology"/>
<reference evidence="4" key="1">
    <citation type="submission" date="2020-06" db="EMBL/GenBank/DDBJ databases">
        <title>Unique genomic features of the anaerobic methanotrophic archaea.</title>
        <authorList>
            <person name="Chadwick G.L."/>
            <person name="Skennerton C.T."/>
            <person name="Laso-Perez R."/>
            <person name="Leu A.O."/>
            <person name="Speth D.R."/>
            <person name="Yu H."/>
            <person name="Morgan-Lang C."/>
            <person name="Hatzenpichler R."/>
            <person name="Goudeau D."/>
            <person name="Malmstrom R."/>
            <person name="Brazelton W.J."/>
            <person name="Woyke T."/>
            <person name="Hallam S.J."/>
            <person name="Tyson G.W."/>
            <person name="Wegener G."/>
            <person name="Boetius A."/>
            <person name="Orphan V."/>
        </authorList>
    </citation>
    <scope>NUCLEOTIDE SEQUENCE</scope>
</reference>
<protein>
    <recommendedName>
        <fullName evidence="3">DNA-binding protein IIFEDBNN_00005</fullName>
    </recommendedName>
</protein>
<evidence type="ECO:0000256" key="3">
    <source>
        <dbReference type="HAMAP-Rule" id="MF_00026"/>
    </source>
</evidence>
<gene>
    <name evidence="4" type="ORF">IIFEDBNN_00005</name>
</gene>
<sequence length="110" mass="12799">MASEAELEAIRRRKYEEMAQVQAGTGAEEEKRQEVEEAKRSIIKQILTPEARERLTNIKMAKPEYAEQLENQLIGLAQSGRLKSMLNDTQFKEILRQLMPKKRDIKITRV</sequence>
<dbReference type="Gene3D" id="1.10.8.140">
    <property type="entry name" value="PDCD5-like"/>
    <property type="match status" value="1"/>
</dbReference>
<dbReference type="PANTHER" id="PTHR10840">
    <property type="entry name" value="PROGRAMMED CELL DEATH PROTEIN 5"/>
    <property type="match status" value="1"/>
</dbReference>
<dbReference type="GO" id="GO:0005829">
    <property type="term" value="C:cytosol"/>
    <property type="evidence" value="ECO:0007669"/>
    <property type="project" value="TreeGrafter"/>
</dbReference>
<dbReference type="InterPro" id="IPR036883">
    <property type="entry name" value="PDCD5-like_sf"/>
</dbReference>
<dbReference type="PIRSF" id="PIRSF015730">
    <property type="entry name" value="TFAR19"/>
    <property type="match status" value="1"/>
</dbReference>
<dbReference type="AlphaFoldDB" id="A0A7G9Z1T7"/>
<dbReference type="HAMAP" id="MF_00026">
    <property type="entry name" value="dsDNA_bind"/>
    <property type="match status" value="1"/>
</dbReference>
<dbReference type="SUPFAM" id="SSF46950">
    <property type="entry name" value="Double-stranded DNA-binding domain"/>
    <property type="match status" value="1"/>
</dbReference>
<evidence type="ECO:0000256" key="1">
    <source>
        <dbReference type="ARBA" id="ARBA00010490"/>
    </source>
</evidence>